<accession>D4RX77</accession>
<evidence type="ECO:0000256" key="1">
    <source>
        <dbReference type="SAM" id="Coils"/>
    </source>
</evidence>
<dbReference type="STRING" id="45851.BHV86_02405"/>
<sequence>MAEWEQKAEYSKSEYLKADELLTDKKKEVEQTQGELSRVTEELGEATRKKEIAMDLYHAISTDSENADLFDKVVDLTYKNEQLRSKIQVLRYKLEKAYEFMKQFVINGRNMLDVFRERIGEVKEWVHRKVAGMGQ</sequence>
<feature type="coiled-coil region" evidence="1">
    <location>
        <begin position="22"/>
        <end position="49"/>
    </location>
</feature>
<reference evidence="2 3" key="1">
    <citation type="submission" date="2010-02" db="EMBL/GenBank/DDBJ databases">
        <authorList>
            <person name="Weinstock G."/>
            <person name="Sodergren E."/>
            <person name="Clifton S."/>
            <person name="Fulton L."/>
            <person name="Fulton B."/>
            <person name="Courtney L."/>
            <person name="Fronick C."/>
            <person name="Harrison M."/>
            <person name="Strong C."/>
            <person name="Farmer C."/>
            <person name="Delahaunty K."/>
            <person name="Markovic C."/>
            <person name="Hall O."/>
            <person name="Minx P."/>
            <person name="Tomlinson C."/>
            <person name="Mitreva M."/>
            <person name="Nelson J."/>
            <person name="Hou S."/>
            <person name="Wollam A."/>
            <person name="Pepin K.H."/>
            <person name="Johnson M."/>
            <person name="Bhonagiri V."/>
            <person name="Zhang X."/>
            <person name="Suruliraj S."/>
            <person name="Warren W."/>
            <person name="Chinwalla A."/>
            <person name="Mardis E.R."/>
            <person name="Wilson R.K."/>
        </authorList>
    </citation>
    <scope>NUCLEOTIDE SEQUENCE [LARGE SCALE GENOMIC DNA]</scope>
    <source>
        <strain evidence="2 3">DSM 2876</strain>
    </source>
</reference>
<comment type="caution">
    <text evidence="2">The sequence shown here is derived from an EMBL/GenBank/DDBJ whole genome shotgun (WGS) entry which is preliminary data.</text>
</comment>
<dbReference type="AlphaFoldDB" id="D4RX77"/>
<protein>
    <submittedName>
        <fullName evidence="2">Uncharacterized protein</fullName>
    </submittedName>
</protein>
<evidence type="ECO:0000313" key="2">
    <source>
        <dbReference type="EMBL" id="EFF69239.1"/>
    </source>
</evidence>
<name>D4RX77_9FIRM</name>
<dbReference type="EMBL" id="ABWN01000019">
    <property type="protein sequence ID" value="EFF69239.1"/>
    <property type="molecule type" value="Genomic_DNA"/>
</dbReference>
<dbReference type="eggNOG" id="ENOG5033IUG">
    <property type="taxonomic scope" value="Bacteria"/>
</dbReference>
<evidence type="ECO:0000313" key="3">
    <source>
        <dbReference type="Proteomes" id="UP000006238"/>
    </source>
</evidence>
<gene>
    <name evidence="2" type="ORF">BUTYVIB_00428</name>
</gene>
<keyword evidence="3" id="KW-1185">Reference proteome</keyword>
<keyword evidence="1" id="KW-0175">Coiled coil</keyword>
<dbReference type="Proteomes" id="UP000006238">
    <property type="component" value="Unassembled WGS sequence"/>
</dbReference>
<organism evidence="2 3">
    <name type="scientific">Eshraghiella crossota DSM 2876</name>
    <dbReference type="NCBI Taxonomy" id="511680"/>
    <lineage>
        <taxon>Bacteria</taxon>
        <taxon>Bacillati</taxon>
        <taxon>Bacillota</taxon>
        <taxon>Clostridia</taxon>
        <taxon>Lachnospirales</taxon>
        <taxon>Lachnospiraceae</taxon>
        <taxon>Eshraghiella</taxon>
    </lineage>
</organism>
<proteinExistence type="predicted"/>
<dbReference type="HOGENOM" id="CLU_1924407_0_0_9"/>